<keyword evidence="2" id="KW-1185">Reference proteome</keyword>
<dbReference type="OMA" id="RHRARWI"/>
<dbReference type="RefSeq" id="XP_007680712.1">
    <property type="nucleotide sequence ID" value="XM_007682522.1"/>
</dbReference>
<dbReference type="InterPro" id="IPR015947">
    <property type="entry name" value="PUA-like_sf"/>
</dbReference>
<evidence type="ECO:0000313" key="1">
    <source>
        <dbReference type="EMBL" id="EMC92317.1"/>
    </source>
</evidence>
<protein>
    <submittedName>
        <fullName evidence="1">Uncharacterized protein</fullName>
    </submittedName>
</protein>
<dbReference type="AlphaFoldDB" id="M2LEA3"/>
<dbReference type="OrthoDB" id="3244603at2759"/>
<evidence type="ECO:0000313" key="2">
    <source>
        <dbReference type="Proteomes" id="UP000011761"/>
    </source>
</evidence>
<dbReference type="Proteomes" id="UP000011761">
    <property type="component" value="Unassembled WGS sequence"/>
</dbReference>
<organism evidence="1 2">
    <name type="scientific">Baudoinia panamericana (strain UAMH 10762)</name>
    <name type="common">Angels' share fungus</name>
    <name type="synonym">Baudoinia compniacensis (strain UAMH 10762)</name>
    <dbReference type="NCBI Taxonomy" id="717646"/>
    <lineage>
        <taxon>Eukaryota</taxon>
        <taxon>Fungi</taxon>
        <taxon>Dikarya</taxon>
        <taxon>Ascomycota</taxon>
        <taxon>Pezizomycotina</taxon>
        <taxon>Dothideomycetes</taxon>
        <taxon>Dothideomycetidae</taxon>
        <taxon>Mycosphaerellales</taxon>
        <taxon>Teratosphaeriaceae</taxon>
        <taxon>Baudoinia</taxon>
    </lineage>
</organism>
<dbReference type="GeneID" id="19109165"/>
<dbReference type="KEGG" id="bcom:BAUCODRAFT_151729"/>
<name>M2LEA3_BAUPA</name>
<proteinExistence type="predicted"/>
<dbReference type="eggNOG" id="ENOG502SF5I">
    <property type="taxonomic scope" value="Eukaryota"/>
</dbReference>
<dbReference type="HOGENOM" id="CLU_871486_0_0_1"/>
<sequence>MQRKVLRQHARWIRDDLDPQVAREGGDALHADDVLQLDELLREVKLSAAIELSDLRYSRMHLAILAIVGRATRWPHRLIERAEDVQSTWETKFGRRLKDIGFSLYDEGGRLHGICEPTDLSKESVIVKWLKESKLKASPVRALKSGDLGFRPGDWWINALLAFRDGIIDHTDNTGWICHDMKGVYAIVMADNDELNSPTPESFTYRGLPGDKGRYRLTAGTPESRNAVRILRSHTLRSFWSPKAGLRYDGLHKVTGWYIQLDSRTRTTVYYINFKRLPDQLSMDTVLARPWTEEVEDYREYKRMRHAARYDSAADLELP</sequence>
<gene>
    <name evidence="1" type="ORF">BAUCODRAFT_151729</name>
</gene>
<accession>M2LEA3</accession>
<dbReference type="EMBL" id="KB445562">
    <property type="protein sequence ID" value="EMC92317.1"/>
    <property type="molecule type" value="Genomic_DNA"/>
</dbReference>
<dbReference type="Gene3D" id="2.30.280.10">
    <property type="entry name" value="SRA-YDG"/>
    <property type="match status" value="1"/>
</dbReference>
<reference evidence="1 2" key="1">
    <citation type="journal article" date="2012" name="PLoS Pathog.">
        <title>Diverse lifestyles and strategies of plant pathogenesis encoded in the genomes of eighteen Dothideomycetes fungi.</title>
        <authorList>
            <person name="Ohm R.A."/>
            <person name="Feau N."/>
            <person name="Henrissat B."/>
            <person name="Schoch C.L."/>
            <person name="Horwitz B.A."/>
            <person name="Barry K.W."/>
            <person name="Condon B.J."/>
            <person name="Copeland A.C."/>
            <person name="Dhillon B."/>
            <person name="Glaser F."/>
            <person name="Hesse C.N."/>
            <person name="Kosti I."/>
            <person name="LaButti K."/>
            <person name="Lindquist E.A."/>
            <person name="Lucas S."/>
            <person name="Salamov A.A."/>
            <person name="Bradshaw R.E."/>
            <person name="Ciuffetti L."/>
            <person name="Hamelin R.C."/>
            <person name="Kema G.H.J."/>
            <person name="Lawrence C."/>
            <person name="Scott J.A."/>
            <person name="Spatafora J.W."/>
            <person name="Turgeon B.G."/>
            <person name="de Wit P.J.G.M."/>
            <person name="Zhong S."/>
            <person name="Goodwin S.B."/>
            <person name="Grigoriev I.V."/>
        </authorList>
    </citation>
    <scope>NUCLEOTIDE SEQUENCE [LARGE SCALE GENOMIC DNA]</scope>
    <source>
        <strain evidence="1 2">UAMH 10762</strain>
    </source>
</reference>
<dbReference type="InterPro" id="IPR036987">
    <property type="entry name" value="SRA-YDG_sf"/>
</dbReference>
<dbReference type="SUPFAM" id="SSF88697">
    <property type="entry name" value="PUA domain-like"/>
    <property type="match status" value="1"/>
</dbReference>
<dbReference type="STRING" id="717646.M2LEA3"/>